<organism evidence="3 4">
    <name type="scientific">Pisolithus tinctorius Marx 270</name>
    <dbReference type="NCBI Taxonomy" id="870435"/>
    <lineage>
        <taxon>Eukaryota</taxon>
        <taxon>Fungi</taxon>
        <taxon>Dikarya</taxon>
        <taxon>Basidiomycota</taxon>
        <taxon>Agaricomycotina</taxon>
        <taxon>Agaricomycetes</taxon>
        <taxon>Agaricomycetidae</taxon>
        <taxon>Boletales</taxon>
        <taxon>Sclerodermatineae</taxon>
        <taxon>Pisolithaceae</taxon>
        <taxon>Pisolithus</taxon>
    </lineage>
</organism>
<reference evidence="3 4" key="1">
    <citation type="submission" date="2014-04" db="EMBL/GenBank/DDBJ databases">
        <authorList>
            <consortium name="DOE Joint Genome Institute"/>
            <person name="Kuo A."/>
            <person name="Kohler A."/>
            <person name="Costa M.D."/>
            <person name="Nagy L.G."/>
            <person name="Floudas D."/>
            <person name="Copeland A."/>
            <person name="Barry K.W."/>
            <person name="Cichocki N."/>
            <person name="Veneault-Fourrey C."/>
            <person name="LaButti K."/>
            <person name="Lindquist E.A."/>
            <person name="Lipzen A."/>
            <person name="Lundell T."/>
            <person name="Morin E."/>
            <person name="Murat C."/>
            <person name="Sun H."/>
            <person name="Tunlid A."/>
            <person name="Henrissat B."/>
            <person name="Grigoriev I.V."/>
            <person name="Hibbett D.S."/>
            <person name="Martin F."/>
            <person name="Nordberg H.P."/>
            <person name="Cantor M.N."/>
            <person name="Hua S.X."/>
        </authorList>
    </citation>
    <scope>NUCLEOTIDE SEQUENCE [LARGE SCALE GENOMIC DNA]</scope>
    <source>
        <strain evidence="3 4">Marx 270</strain>
    </source>
</reference>
<proteinExistence type="predicted"/>
<feature type="compositionally biased region" description="Acidic residues" evidence="2">
    <location>
        <begin position="917"/>
        <end position="931"/>
    </location>
</feature>
<dbReference type="OrthoDB" id="3038408at2759"/>
<feature type="region of interest" description="Disordered" evidence="2">
    <location>
        <begin position="150"/>
        <end position="202"/>
    </location>
</feature>
<feature type="region of interest" description="Disordered" evidence="2">
    <location>
        <begin position="80"/>
        <end position="101"/>
    </location>
</feature>
<reference evidence="4" key="2">
    <citation type="submission" date="2015-01" db="EMBL/GenBank/DDBJ databases">
        <title>Evolutionary Origins and Diversification of the Mycorrhizal Mutualists.</title>
        <authorList>
            <consortium name="DOE Joint Genome Institute"/>
            <consortium name="Mycorrhizal Genomics Consortium"/>
            <person name="Kohler A."/>
            <person name="Kuo A."/>
            <person name="Nagy L.G."/>
            <person name="Floudas D."/>
            <person name="Copeland A."/>
            <person name="Barry K.W."/>
            <person name="Cichocki N."/>
            <person name="Veneault-Fourrey C."/>
            <person name="LaButti K."/>
            <person name="Lindquist E.A."/>
            <person name="Lipzen A."/>
            <person name="Lundell T."/>
            <person name="Morin E."/>
            <person name="Murat C."/>
            <person name="Riley R."/>
            <person name="Ohm R."/>
            <person name="Sun H."/>
            <person name="Tunlid A."/>
            <person name="Henrissat B."/>
            <person name="Grigoriev I.V."/>
            <person name="Hibbett D.S."/>
            <person name="Martin F."/>
        </authorList>
    </citation>
    <scope>NUCLEOTIDE SEQUENCE [LARGE SCALE GENOMIC DNA]</scope>
    <source>
        <strain evidence="4">Marx 270</strain>
    </source>
</reference>
<feature type="region of interest" description="Disordered" evidence="2">
    <location>
        <begin position="1"/>
        <end position="51"/>
    </location>
</feature>
<feature type="compositionally biased region" description="Acidic residues" evidence="2">
    <location>
        <begin position="773"/>
        <end position="783"/>
    </location>
</feature>
<feature type="region of interest" description="Disordered" evidence="2">
    <location>
        <begin position="957"/>
        <end position="996"/>
    </location>
</feature>
<keyword evidence="4" id="KW-1185">Reference proteome</keyword>
<feature type="region of interest" description="Disordered" evidence="2">
    <location>
        <begin position="281"/>
        <end position="336"/>
    </location>
</feature>
<evidence type="ECO:0000256" key="1">
    <source>
        <dbReference type="SAM" id="Coils"/>
    </source>
</evidence>
<sequence length="1024" mass="109693">MPSKRRTPAKAPASAAHKATPTPSKDTLPTPPKATPAPPPPPPPVETPATKVRKEWQKFIVAWYEPEKKKLEEQLQKELTTKYKKSGSSKAQQKARTAELDKKLSNLAKQLAERARNEWERRLEAAQLRENQWDDMTSEEQQAVMSVFVGFFGDEDDDEDDDDAEDDQVASTNSLSLEADEGAIPDQPGGFTSLPRAKPSPLASANATFQFVNPTSLFVEGASQPHPATNLPSLSMDHLATLGTSHTGRPVDPSPMNASSSGAFSFHNWASEAGLTAHQTSKLAPQTLGPRPSATDGISRQASAVSSISSPPLFSNKSSPPQSSPPIQSTKASPSAINDALPLGKRYIGPVILDDDEPLDENLLKSKMAADYEEFKHSLRIQMIYDFHTEAADIEIKLLEMLLTNEGTKESRARAVQEHEMHMMALREQKEEERKRLCAQERERRREEHRAYLAQSALRSAQGRDVEPSSGRKGAPPKSSDKSAPPKGPTASPKEDMPVHPLTASASGSGPKLEPPSILKKSPSVLTEAEASSNEAIFAEAAAFLAKGRLATDGLVVSQPPEPRKETNSTRPPNREIPQITVNFADSPSIVPPAPAAKDKKAAKKVQAATSKPPVINEVSNRPDVDAEPPPPLSSWGASISRGVWGNPPTHASKGLDPDAGTSLFSTVASSLTAAWDTTRKPSSGKKSKTVSFPDDVGGESDAAPIAPCEPKLPKSTRSAVNGKNAKIVPVVEAQVPRGPVKVTPQSSNAKKPNKAPDASAANKRPKAAVVSEELEGVEEEDMSLSATPPSSQQARTKAAWGPTPAGQTKVATSQAGPQPLRGMEASRSKSARVETVPDPTDAWGMARGGDSANMPGALEVDVSEESDEDDNWLDKENADYWNKFIGVDTEKQPAVTSFVPAEHIPWIPTADPHSDGDDDDDLGDDDDGDLGGELWMQYAISGGEIPGLDATIEPEVVSSQRRPELNVWEQGKMKKGGGSSDDAGKSSSMFDKTAFQGAPWPKMENWLSSSSRVGQSSGSARFL</sequence>
<feature type="region of interest" description="Disordered" evidence="2">
    <location>
        <begin position="902"/>
        <end position="933"/>
    </location>
</feature>
<feature type="compositionally biased region" description="Low complexity" evidence="2">
    <location>
        <begin position="473"/>
        <end position="485"/>
    </location>
</feature>
<feature type="compositionally biased region" description="Acidic residues" evidence="2">
    <location>
        <begin position="153"/>
        <end position="168"/>
    </location>
</feature>
<feature type="region of interest" description="Disordered" evidence="2">
    <location>
        <begin position="553"/>
        <end position="658"/>
    </location>
</feature>
<dbReference type="InParanoid" id="A0A0C3PLK0"/>
<dbReference type="HOGENOM" id="CLU_009828_0_0_1"/>
<accession>A0A0C3PLK0</accession>
<keyword evidence="1" id="KW-0175">Coiled coil</keyword>
<feature type="compositionally biased region" description="Polar residues" evidence="2">
    <location>
        <begin position="785"/>
        <end position="796"/>
    </location>
</feature>
<feature type="compositionally biased region" description="Low complexity" evidence="2">
    <location>
        <begin position="9"/>
        <end position="28"/>
    </location>
</feature>
<feature type="compositionally biased region" description="Low complexity" evidence="2">
    <location>
        <begin position="303"/>
        <end position="329"/>
    </location>
</feature>
<evidence type="ECO:0000256" key="2">
    <source>
        <dbReference type="SAM" id="MobiDB-lite"/>
    </source>
</evidence>
<evidence type="ECO:0000313" key="3">
    <source>
        <dbReference type="EMBL" id="KIO09621.1"/>
    </source>
</evidence>
<gene>
    <name evidence="3" type="ORF">M404DRAFT_996449</name>
</gene>
<feature type="region of interest" description="Disordered" evidence="2">
    <location>
        <begin position="448"/>
        <end position="532"/>
    </location>
</feature>
<feature type="compositionally biased region" description="Pro residues" evidence="2">
    <location>
        <begin position="29"/>
        <end position="46"/>
    </location>
</feature>
<dbReference type="STRING" id="870435.A0A0C3PLK0"/>
<dbReference type="Proteomes" id="UP000054217">
    <property type="component" value="Unassembled WGS sequence"/>
</dbReference>
<protein>
    <submittedName>
        <fullName evidence="3">Uncharacterized protein</fullName>
    </submittedName>
</protein>
<feature type="region of interest" description="Disordered" evidence="2">
    <location>
        <begin position="673"/>
        <end position="857"/>
    </location>
</feature>
<dbReference type="AlphaFoldDB" id="A0A0C3PLK0"/>
<dbReference type="CDD" id="cd22249">
    <property type="entry name" value="UDM1_RNF168_RNF169-like"/>
    <property type="match status" value="1"/>
</dbReference>
<evidence type="ECO:0000313" key="4">
    <source>
        <dbReference type="Proteomes" id="UP000054217"/>
    </source>
</evidence>
<dbReference type="EMBL" id="KN831954">
    <property type="protein sequence ID" value="KIO09621.1"/>
    <property type="molecule type" value="Genomic_DNA"/>
</dbReference>
<feature type="compositionally biased region" description="Polar residues" evidence="2">
    <location>
        <begin position="806"/>
        <end position="817"/>
    </location>
</feature>
<feature type="coiled-coil region" evidence="1">
    <location>
        <begin position="416"/>
        <end position="447"/>
    </location>
</feature>
<name>A0A0C3PLK0_PISTI</name>